<organism evidence="1 2">
    <name type="scientific">Amanita muscaria (strain Koide BX008)</name>
    <dbReference type="NCBI Taxonomy" id="946122"/>
    <lineage>
        <taxon>Eukaryota</taxon>
        <taxon>Fungi</taxon>
        <taxon>Dikarya</taxon>
        <taxon>Basidiomycota</taxon>
        <taxon>Agaricomycotina</taxon>
        <taxon>Agaricomycetes</taxon>
        <taxon>Agaricomycetidae</taxon>
        <taxon>Agaricales</taxon>
        <taxon>Pluteineae</taxon>
        <taxon>Amanitaceae</taxon>
        <taxon>Amanita</taxon>
    </lineage>
</organism>
<proteinExistence type="predicted"/>
<gene>
    <name evidence="1" type="ORF">M378DRAFT_362087</name>
</gene>
<name>A0A0C2W948_AMAMK</name>
<accession>A0A0C2W948</accession>
<keyword evidence="2" id="KW-1185">Reference proteome</keyword>
<protein>
    <submittedName>
        <fullName evidence="1">Uncharacterized protein</fullName>
    </submittedName>
</protein>
<reference evidence="1 2" key="1">
    <citation type="submission" date="2014-04" db="EMBL/GenBank/DDBJ databases">
        <title>Evolutionary Origins and Diversification of the Mycorrhizal Mutualists.</title>
        <authorList>
            <consortium name="DOE Joint Genome Institute"/>
            <consortium name="Mycorrhizal Genomics Consortium"/>
            <person name="Kohler A."/>
            <person name="Kuo A."/>
            <person name="Nagy L.G."/>
            <person name="Floudas D."/>
            <person name="Copeland A."/>
            <person name="Barry K.W."/>
            <person name="Cichocki N."/>
            <person name="Veneault-Fourrey C."/>
            <person name="LaButti K."/>
            <person name="Lindquist E.A."/>
            <person name="Lipzen A."/>
            <person name="Lundell T."/>
            <person name="Morin E."/>
            <person name="Murat C."/>
            <person name="Riley R."/>
            <person name="Ohm R."/>
            <person name="Sun H."/>
            <person name="Tunlid A."/>
            <person name="Henrissat B."/>
            <person name="Grigoriev I.V."/>
            <person name="Hibbett D.S."/>
            <person name="Martin F."/>
        </authorList>
    </citation>
    <scope>NUCLEOTIDE SEQUENCE [LARGE SCALE GENOMIC DNA]</scope>
    <source>
        <strain evidence="1 2">Koide BX008</strain>
    </source>
</reference>
<evidence type="ECO:0000313" key="2">
    <source>
        <dbReference type="Proteomes" id="UP000054549"/>
    </source>
</evidence>
<dbReference type="Proteomes" id="UP000054549">
    <property type="component" value="Unassembled WGS sequence"/>
</dbReference>
<dbReference type="EMBL" id="KN818359">
    <property type="protein sequence ID" value="KIL57727.1"/>
    <property type="molecule type" value="Genomic_DNA"/>
</dbReference>
<sequence>MRVLQNRWLKQGSASLQVKKIRSRWSRFCRNHRCARRSRHLILNYMALTQRPVDFHVYAAAGDSQKGKQERRTTVARSAVSTLQFYCLTSARTCNRNNLVN</sequence>
<dbReference type="AlphaFoldDB" id="A0A0C2W948"/>
<evidence type="ECO:0000313" key="1">
    <source>
        <dbReference type="EMBL" id="KIL57727.1"/>
    </source>
</evidence>
<dbReference type="HOGENOM" id="CLU_2290957_0_0_1"/>
<dbReference type="InParanoid" id="A0A0C2W948"/>